<accession>A0ABU2JGB1</accession>
<sequence length="381" mass="38918">MSPRVDPLPRRLGVARYFDGTRLHPGDVEITGNTVSRVGLPPGPDGLAAPGWIDLQVNGFAGVDVLHAGEAELRAMATRLAATGVTAALPTVITATCADTAAAVGAIDAVCRAPEPNASRFLGAHLEGPFLSSAFPGAHPTPLLRTSSTALLELTALPGVAMTTLAPELFDDATITAAAASCVVSIGHSDGTATRSREAFAAGAGALTHAFNAHRPIRSRDAGPLGAALTSPHAVLTVIADGIHVATENLTVLHRAAPGRLALITDCTVATGLPNGDYSFGDLSVTVADDRAMLSDGTLAGSVATLDHCVRVAAATWGLEVALAAASRIPAELLGRYDLGQLGAGSIADLVCLDDDLRVVETIIDGNTAWARHKEKLPACR</sequence>
<evidence type="ECO:0000313" key="7">
    <source>
        <dbReference type="EMBL" id="MDT0263739.1"/>
    </source>
</evidence>
<keyword evidence="4 5" id="KW-0119">Carbohydrate metabolism</keyword>
<comment type="similarity">
    <text evidence="1 5">Belongs to the metallo-dependent hydrolases superfamily. NagA family.</text>
</comment>
<comment type="caution">
    <text evidence="7">The sequence shown here is derived from an EMBL/GenBank/DDBJ whole genome shotgun (WGS) entry which is preliminary data.</text>
</comment>
<dbReference type="InterPro" id="IPR003764">
    <property type="entry name" value="GlcNAc_6-P_deAcase"/>
</dbReference>
<dbReference type="SUPFAM" id="SSF51338">
    <property type="entry name" value="Composite domain of metallo-dependent hydrolases"/>
    <property type="match status" value="1"/>
</dbReference>
<organism evidence="7 8">
    <name type="scientific">Jatrophihabitans lederbergiae</name>
    <dbReference type="NCBI Taxonomy" id="3075547"/>
    <lineage>
        <taxon>Bacteria</taxon>
        <taxon>Bacillati</taxon>
        <taxon>Actinomycetota</taxon>
        <taxon>Actinomycetes</taxon>
        <taxon>Jatrophihabitantales</taxon>
        <taxon>Jatrophihabitantaceae</taxon>
        <taxon>Jatrophihabitans</taxon>
    </lineage>
</organism>
<dbReference type="Proteomes" id="UP001183176">
    <property type="component" value="Unassembled WGS sequence"/>
</dbReference>
<keyword evidence="3 5" id="KW-0378">Hydrolase</keyword>
<evidence type="ECO:0000256" key="2">
    <source>
        <dbReference type="ARBA" id="ARBA00022723"/>
    </source>
</evidence>
<evidence type="ECO:0000256" key="1">
    <source>
        <dbReference type="ARBA" id="ARBA00010716"/>
    </source>
</evidence>
<reference evidence="8" key="1">
    <citation type="submission" date="2023-07" db="EMBL/GenBank/DDBJ databases">
        <title>30 novel species of actinomycetes from the DSMZ collection.</title>
        <authorList>
            <person name="Nouioui I."/>
        </authorList>
    </citation>
    <scope>NUCLEOTIDE SEQUENCE [LARGE SCALE GENOMIC DNA]</scope>
    <source>
        <strain evidence="8">DSM 44399</strain>
    </source>
</reference>
<evidence type="ECO:0000256" key="5">
    <source>
        <dbReference type="PIRNR" id="PIRNR038994"/>
    </source>
</evidence>
<dbReference type="InterPro" id="IPR011059">
    <property type="entry name" value="Metal-dep_hydrolase_composite"/>
</dbReference>
<dbReference type="InterPro" id="IPR032466">
    <property type="entry name" value="Metal_Hydrolase"/>
</dbReference>
<keyword evidence="2" id="KW-0479">Metal-binding</keyword>
<dbReference type="InterPro" id="IPR006680">
    <property type="entry name" value="Amidohydro-rel"/>
</dbReference>
<keyword evidence="8" id="KW-1185">Reference proteome</keyword>
<name>A0ABU2JGB1_9ACTN</name>
<proteinExistence type="inferred from homology"/>
<dbReference type="Gene3D" id="2.30.40.10">
    <property type="entry name" value="Urease, subunit C, domain 1"/>
    <property type="match status" value="1"/>
</dbReference>
<evidence type="ECO:0000313" key="8">
    <source>
        <dbReference type="Proteomes" id="UP001183176"/>
    </source>
</evidence>
<dbReference type="Pfam" id="PF01979">
    <property type="entry name" value="Amidohydro_1"/>
    <property type="match status" value="1"/>
</dbReference>
<dbReference type="Gene3D" id="3.20.20.140">
    <property type="entry name" value="Metal-dependent hydrolases"/>
    <property type="match status" value="1"/>
</dbReference>
<evidence type="ECO:0000259" key="6">
    <source>
        <dbReference type="Pfam" id="PF01979"/>
    </source>
</evidence>
<feature type="domain" description="Amidohydrolase-related" evidence="6">
    <location>
        <begin position="49"/>
        <end position="368"/>
    </location>
</feature>
<gene>
    <name evidence="7" type="ORF">RM423_20400</name>
</gene>
<dbReference type="PIRSF" id="PIRSF038994">
    <property type="entry name" value="NagA"/>
    <property type="match status" value="1"/>
</dbReference>
<dbReference type="PANTHER" id="PTHR11113">
    <property type="entry name" value="N-ACETYLGLUCOSAMINE-6-PHOSPHATE DEACETYLASE"/>
    <property type="match status" value="1"/>
</dbReference>
<evidence type="ECO:0000256" key="4">
    <source>
        <dbReference type="ARBA" id="ARBA00023277"/>
    </source>
</evidence>
<dbReference type="SUPFAM" id="SSF51556">
    <property type="entry name" value="Metallo-dependent hydrolases"/>
    <property type="match status" value="1"/>
</dbReference>
<dbReference type="RefSeq" id="WP_311424883.1">
    <property type="nucleotide sequence ID" value="NZ_JAVREH010000050.1"/>
</dbReference>
<dbReference type="EMBL" id="JAVREH010000050">
    <property type="protein sequence ID" value="MDT0263739.1"/>
    <property type="molecule type" value="Genomic_DNA"/>
</dbReference>
<protein>
    <submittedName>
        <fullName evidence="7">Amidohydrolase family protein</fullName>
    </submittedName>
</protein>
<dbReference type="PANTHER" id="PTHR11113:SF14">
    <property type="entry name" value="N-ACETYLGLUCOSAMINE-6-PHOSPHATE DEACETYLASE"/>
    <property type="match status" value="1"/>
</dbReference>
<evidence type="ECO:0000256" key="3">
    <source>
        <dbReference type="ARBA" id="ARBA00022801"/>
    </source>
</evidence>